<dbReference type="InterPro" id="IPR015424">
    <property type="entry name" value="PyrdxlP-dep_Trfase"/>
</dbReference>
<sequence length="271" mass="28766">MVGSVGVLPLVGVAAILTEGGDDRTTTNSKGVNKYHCRPQPIPDAVFRGSCTCNIPTESAYRAAEAAYQSIQDGDVSVGDIMEGVRSKIKSMYQVPAGTEVFLCPSGSDAEYIPLQIAKILTKGRKIVNIVTCDSEVGSGTLDAAGGKYFSPVVPLPEDGMDAKAMGQPLQGLAENVETVSIAARDMGDSSVVNAKDGVQEAVDKCAREGSVPIVHCVLGSKTGIVEPFPETNFGQMVSARDAFIVVDACQARFRREWLTDYLNKVNPKPY</sequence>
<dbReference type="SUPFAM" id="SSF53383">
    <property type="entry name" value="PLP-dependent transferases"/>
    <property type="match status" value="1"/>
</dbReference>
<name>A0A7S0W0Y5_9CRYP</name>
<dbReference type="InterPro" id="IPR015421">
    <property type="entry name" value="PyrdxlP-dep_Trfase_major"/>
</dbReference>
<feature type="chain" id="PRO_5030985879" evidence="1">
    <location>
        <begin position="21"/>
        <end position="271"/>
    </location>
</feature>
<reference evidence="2" key="1">
    <citation type="submission" date="2021-01" db="EMBL/GenBank/DDBJ databases">
        <authorList>
            <person name="Corre E."/>
            <person name="Pelletier E."/>
            <person name="Niang G."/>
            <person name="Scheremetjew M."/>
            <person name="Finn R."/>
            <person name="Kale V."/>
            <person name="Holt S."/>
            <person name="Cochrane G."/>
            <person name="Meng A."/>
            <person name="Brown T."/>
            <person name="Cohen L."/>
        </authorList>
    </citation>
    <scope>NUCLEOTIDE SEQUENCE</scope>
    <source>
        <strain evidence="2">CCMP443</strain>
    </source>
</reference>
<feature type="signal peptide" evidence="1">
    <location>
        <begin position="1"/>
        <end position="20"/>
    </location>
</feature>
<organism evidence="2">
    <name type="scientific">Hemiselmis tepida</name>
    <dbReference type="NCBI Taxonomy" id="464990"/>
    <lineage>
        <taxon>Eukaryota</taxon>
        <taxon>Cryptophyceae</taxon>
        <taxon>Cryptomonadales</taxon>
        <taxon>Hemiselmidaceae</taxon>
        <taxon>Hemiselmis</taxon>
    </lineage>
</organism>
<keyword evidence="1" id="KW-0732">Signal</keyword>
<dbReference type="AlphaFoldDB" id="A0A7S0W0Y5"/>
<dbReference type="EMBL" id="HBFN01024892">
    <property type="protein sequence ID" value="CAD8800723.1"/>
    <property type="molecule type" value="Transcribed_RNA"/>
</dbReference>
<gene>
    <name evidence="2" type="ORF">HTEP1355_LOCUS14396</name>
</gene>
<evidence type="ECO:0000313" key="2">
    <source>
        <dbReference type="EMBL" id="CAD8800723.1"/>
    </source>
</evidence>
<protein>
    <submittedName>
        <fullName evidence="2">Uncharacterized protein</fullName>
    </submittedName>
</protein>
<evidence type="ECO:0000256" key="1">
    <source>
        <dbReference type="SAM" id="SignalP"/>
    </source>
</evidence>
<dbReference type="Gene3D" id="3.40.640.10">
    <property type="entry name" value="Type I PLP-dependent aspartate aminotransferase-like (Major domain)"/>
    <property type="match status" value="1"/>
</dbReference>
<proteinExistence type="predicted"/>
<accession>A0A7S0W0Y5</accession>